<feature type="domain" description="NADPH-dependent FMN reductase-like" evidence="3">
    <location>
        <begin position="1"/>
        <end position="140"/>
    </location>
</feature>
<evidence type="ECO:0000256" key="1">
    <source>
        <dbReference type="ARBA" id="ARBA00001917"/>
    </source>
</evidence>
<dbReference type="PANTHER" id="PTHR30543:SF21">
    <property type="entry name" value="NAD(P)H-DEPENDENT FMN REDUCTASE LOT6"/>
    <property type="match status" value="1"/>
</dbReference>
<keyword evidence="2" id="KW-0285">Flavoprotein</keyword>
<dbReference type="Gene3D" id="3.40.50.360">
    <property type="match status" value="1"/>
</dbReference>
<dbReference type="InterPro" id="IPR029039">
    <property type="entry name" value="Flavoprotein-like_sf"/>
</dbReference>
<dbReference type="Pfam" id="PF03358">
    <property type="entry name" value="FMN_red"/>
    <property type="match status" value="1"/>
</dbReference>
<evidence type="ECO:0000259" key="3">
    <source>
        <dbReference type="Pfam" id="PF03358"/>
    </source>
</evidence>
<name>L8JE49_9GAMM</name>
<dbReference type="OrthoDB" id="5767802at2"/>
<reference evidence="4 5" key="1">
    <citation type="submission" date="2012-12" db="EMBL/GenBank/DDBJ databases">
        <title>Genome Assembly of Photobacterium sp. AK15.</title>
        <authorList>
            <person name="Khatri I."/>
            <person name="Vaidya B."/>
            <person name="Srinivas T.N.R."/>
            <person name="Subramanian S."/>
            <person name="Pinnaka A."/>
        </authorList>
    </citation>
    <scope>NUCLEOTIDE SEQUENCE [LARGE SCALE GENOMIC DNA]</scope>
    <source>
        <strain evidence="4 5">AK15</strain>
    </source>
</reference>
<evidence type="ECO:0000256" key="2">
    <source>
        <dbReference type="ARBA" id="ARBA00022643"/>
    </source>
</evidence>
<dbReference type="Proteomes" id="UP000011134">
    <property type="component" value="Unassembled WGS sequence"/>
</dbReference>
<dbReference type="GO" id="GO:0010181">
    <property type="term" value="F:FMN binding"/>
    <property type="evidence" value="ECO:0007669"/>
    <property type="project" value="TreeGrafter"/>
</dbReference>
<dbReference type="RefSeq" id="WP_007463291.1">
    <property type="nucleotide sequence ID" value="NZ_AMZO01000006.1"/>
</dbReference>
<evidence type="ECO:0000313" key="4">
    <source>
        <dbReference type="EMBL" id="ELR66553.1"/>
    </source>
</evidence>
<keyword evidence="2" id="KW-0288">FMN</keyword>
<dbReference type="InterPro" id="IPR005025">
    <property type="entry name" value="FMN_Rdtase-like_dom"/>
</dbReference>
<keyword evidence="5" id="KW-1185">Reference proteome</keyword>
<dbReference type="AlphaFoldDB" id="L8JE49"/>
<accession>L8JE49</accession>
<comment type="caution">
    <text evidence="4">The sequence shown here is derived from an EMBL/GenBank/DDBJ whole genome shotgun (WGS) entry which is preliminary data.</text>
</comment>
<dbReference type="GO" id="GO:0005829">
    <property type="term" value="C:cytosol"/>
    <property type="evidence" value="ECO:0007669"/>
    <property type="project" value="TreeGrafter"/>
</dbReference>
<gene>
    <name evidence="4" type="ORF">C942_04251</name>
</gene>
<comment type="cofactor">
    <cofactor evidence="1">
        <name>FMN</name>
        <dbReference type="ChEBI" id="CHEBI:58210"/>
    </cofactor>
</comment>
<dbReference type="GO" id="GO:0016491">
    <property type="term" value="F:oxidoreductase activity"/>
    <property type="evidence" value="ECO:0007669"/>
    <property type="project" value="InterPro"/>
</dbReference>
<dbReference type="SUPFAM" id="SSF52218">
    <property type="entry name" value="Flavoproteins"/>
    <property type="match status" value="1"/>
</dbReference>
<dbReference type="EMBL" id="AMZO01000006">
    <property type="protein sequence ID" value="ELR66553.1"/>
    <property type="molecule type" value="Genomic_DNA"/>
</dbReference>
<protein>
    <recommendedName>
        <fullName evidence="3">NADPH-dependent FMN reductase-like domain-containing protein</fullName>
    </recommendedName>
</protein>
<dbReference type="InterPro" id="IPR050712">
    <property type="entry name" value="NAD(P)H-dep_reductase"/>
</dbReference>
<proteinExistence type="predicted"/>
<organism evidence="4 5">
    <name type="scientific">Photobacterium marinum</name>
    <dbReference type="NCBI Taxonomy" id="1056511"/>
    <lineage>
        <taxon>Bacteria</taxon>
        <taxon>Pseudomonadati</taxon>
        <taxon>Pseudomonadota</taxon>
        <taxon>Gammaproteobacteria</taxon>
        <taxon>Vibrionales</taxon>
        <taxon>Vibrionaceae</taxon>
        <taxon>Photobacterium</taxon>
    </lineage>
</organism>
<sequence length="177" mass="19679">MKIIAFAASTHKQSINKQLVRYASKLLDKVEVEILDLNDYELPLYSQDKEGEIGHPQLAKDFLSKIGDSDGVLISFAEHNGSYSVGYKNLFDWCSRIEPKVFQNKPMVLLSTSPGSLGGASVLAAAIQSMPFFDGIVKASLSVPSFYDNFDAEKQILTHEELNEQFKDAVSHLNHLK</sequence>
<dbReference type="PANTHER" id="PTHR30543">
    <property type="entry name" value="CHROMATE REDUCTASE"/>
    <property type="match status" value="1"/>
</dbReference>
<dbReference type="PATRIC" id="fig|1056511.3.peg.1081"/>
<evidence type="ECO:0000313" key="5">
    <source>
        <dbReference type="Proteomes" id="UP000011134"/>
    </source>
</evidence>